<gene>
    <name evidence="1" type="ORF">TCM_015990</name>
</gene>
<evidence type="ECO:0000313" key="2">
    <source>
        <dbReference type="Proteomes" id="UP000026915"/>
    </source>
</evidence>
<name>A0A061G4P5_THECC</name>
<evidence type="ECO:0000313" key="1">
    <source>
        <dbReference type="EMBL" id="EOY24373.1"/>
    </source>
</evidence>
<proteinExistence type="predicted"/>
<protein>
    <submittedName>
        <fullName evidence="1">Uncharacterized protein</fullName>
    </submittedName>
</protein>
<dbReference type="Gramene" id="EOY24373">
    <property type="protein sequence ID" value="EOY24373"/>
    <property type="gene ID" value="TCM_015990"/>
</dbReference>
<sequence>MQNQIITLFVFFCFSHQHIHILMLPPSTIRTRGMILSRISDEKDLRNLKSFSSYCAPYMNAAVTITSSQNFCFFFFSSLKENQDFLMGLSCGLPRYLWDLLLANYDYNLSYW</sequence>
<dbReference type="HOGENOM" id="CLU_2150465_0_0_1"/>
<dbReference type="EMBL" id="CM001881">
    <property type="protein sequence ID" value="EOY24373.1"/>
    <property type="molecule type" value="Genomic_DNA"/>
</dbReference>
<dbReference type="Proteomes" id="UP000026915">
    <property type="component" value="Chromosome 3"/>
</dbReference>
<dbReference type="AlphaFoldDB" id="A0A061G4P5"/>
<organism evidence="1 2">
    <name type="scientific">Theobroma cacao</name>
    <name type="common">Cacao</name>
    <name type="synonym">Cocoa</name>
    <dbReference type="NCBI Taxonomy" id="3641"/>
    <lineage>
        <taxon>Eukaryota</taxon>
        <taxon>Viridiplantae</taxon>
        <taxon>Streptophyta</taxon>
        <taxon>Embryophyta</taxon>
        <taxon>Tracheophyta</taxon>
        <taxon>Spermatophyta</taxon>
        <taxon>Magnoliopsida</taxon>
        <taxon>eudicotyledons</taxon>
        <taxon>Gunneridae</taxon>
        <taxon>Pentapetalae</taxon>
        <taxon>rosids</taxon>
        <taxon>malvids</taxon>
        <taxon>Malvales</taxon>
        <taxon>Malvaceae</taxon>
        <taxon>Byttnerioideae</taxon>
        <taxon>Theobroma</taxon>
    </lineage>
</organism>
<reference evidence="1 2" key="1">
    <citation type="journal article" date="2013" name="Genome Biol.">
        <title>The genome sequence of the most widely cultivated cacao type and its use to identify candidate genes regulating pod color.</title>
        <authorList>
            <person name="Motamayor J.C."/>
            <person name="Mockaitis K."/>
            <person name="Schmutz J."/>
            <person name="Haiminen N."/>
            <person name="Iii D.L."/>
            <person name="Cornejo O."/>
            <person name="Findley S.D."/>
            <person name="Zheng P."/>
            <person name="Utro F."/>
            <person name="Royaert S."/>
            <person name="Saski C."/>
            <person name="Jenkins J."/>
            <person name="Podicheti R."/>
            <person name="Zhao M."/>
            <person name="Scheffler B.E."/>
            <person name="Stack J.C."/>
            <person name="Feltus F.A."/>
            <person name="Mustiga G.M."/>
            <person name="Amores F."/>
            <person name="Phillips W."/>
            <person name="Marelli J.P."/>
            <person name="May G.D."/>
            <person name="Shapiro H."/>
            <person name="Ma J."/>
            <person name="Bustamante C.D."/>
            <person name="Schnell R.J."/>
            <person name="Main D."/>
            <person name="Gilbert D."/>
            <person name="Parida L."/>
            <person name="Kuhn D.N."/>
        </authorList>
    </citation>
    <scope>NUCLEOTIDE SEQUENCE [LARGE SCALE GENOMIC DNA]</scope>
    <source>
        <strain evidence="2">cv. Matina 1-6</strain>
    </source>
</reference>
<dbReference type="InParanoid" id="A0A061G4P5"/>
<keyword evidence="2" id="KW-1185">Reference proteome</keyword>
<accession>A0A061G4P5</accession>